<gene>
    <name evidence="2" type="ORF">RJT34_20491</name>
</gene>
<organism evidence="2 3">
    <name type="scientific">Clitoria ternatea</name>
    <name type="common">Butterfly pea</name>
    <dbReference type="NCBI Taxonomy" id="43366"/>
    <lineage>
        <taxon>Eukaryota</taxon>
        <taxon>Viridiplantae</taxon>
        <taxon>Streptophyta</taxon>
        <taxon>Embryophyta</taxon>
        <taxon>Tracheophyta</taxon>
        <taxon>Spermatophyta</taxon>
        <taxon>Magnoliopsida</taxon>
        <taxon>eudicotyledons</taxon>
        <taxon>Gunneridae</taxon>
        <taxon>Pentapetalae</taxon>
        <taxon>rosids</taxon>
        <taxon>fabids</taxon>
        <taxon>Fabales</taxon>
        <taxon>Fabaceae</taxon>
        <taxon>Papilionoideae</taxon>
        <taxon>50 kb inversion clade</taxon>
        <taxon>NPAAA clade</taxon>
        <taxon>indigoferoid/millettioid clade</taxon>
        <taxon>Phaseoleae</taxon>
        <taxon>Clitoria</taxon>
    </lineage>
</organism>
<dbReference type="AlphaFoldDB" id="A0AAN9IT02"/>
<feature type="compositionally biased region" description="Basic and acidic residues" evidence="1">
    <location>
        <begin position="175"/>
        <end position="186"/>
    </location>
</feature>
<accession>A0AAN9IT02</accession>
<name>A0AAN9IT02_CLITE</name>
<sequence length="186" mass="21580">MDREVGDYFLERFREEACIRLDGVDFNAFSKEDNFRLVFRFTLDEIKSTVWVCERNKYPSLDGFNFKFIRKGWEFMKEDLDPLAEKLMGLIRKDEQIRLFIGIYVCQTVQKEGAAGSRESHVLNMVKSPHGWSCITLPKVALELKSILLAPKADDKERKDAFANESTSSQSLRKACYESSEKQTLN</sequence>
<reference evidence="2 3" key="1">
    <citation type="submission" date="2024-01" db="EMBL/GenBank/DDBJ databases">
        <title>The genomes of 5 underutilized Papilionoideae crops provide insights into root nodulation and disease resistance.</title>
        <authorList>
            <person name="Yuan L."/>
        </authorList>
    </citation>
    <scope>NUCLEOTIDE SEQUENCE [LARGE SCALE GENOMIC DNA]</scope>
    <source>
        <strain evidence="2">LY-2023</strain>
        <tissue evidence="2">Leaf</tissue>
    </source>
</reference>
<evidence type="ECO:0000256" key="1">
    <source>
        <dbReference type="SAM" id="MobiDB-lite"/>
    </source>
</evidence>
<evidence type="ECO:0000313" key="2">
    <source>
        <dbReference type="EMBL" id="KAK7285712.1"/>
    </source>
</evidence>
<feature type="region of interest" description="Disordered" evidence="1">
    <location>
        <begin position="155"/>
        <end position="186"/>
    </location>
</feature>
<protein>
    <submittedName>
        <fullName evidence="2">Uncharacterized protein</fullName>
    </submittedName>
</protein>
<keyword evidence="3" id="KW-1185">Reference proteome</keyword>
<comment type="caution">
    <text evidence="2">The sequence shown here is derived from an EMBL/GenBank/DDBJ whole genome shotgun (WGS) entry which is preliminary data.</text>
</comment>
<dbReference type="Proteomes" id="UP001359559">
    <property type="component" value="Unassembled WGS sequence"/>
</dbReference>
<evidence type="ECO:0000313" key="3">
    <source>
        <dbReference type="Proteomes" id="UP001359559"/>
    </source>
</evidence>
<proteinExistence type="predicted"/>
<dbReference type="EMBL" id="JAYKXN010000005">
    <property type="protein sequence ID" value="KAK7285712.1"/>
    <property type="molecule type" value="Genomic_DNA"/>
</dbReference>